<sequence length="112" mass="13220">MLERVPTNPQITYEYTQTILITNNIKPNTEEDIIVRRLNHVRWMFQQIHAGFAVTKIVDDAKNLYDRWNVYISANIEDDNYFQYRNLPSSIPDTIAGARRKREEDSDDDSGR</sequence>
<organism evidence="1 2">
    <name type="scientific">Racocetra persica</name>
    <dbReference type="NCBI Taxonomy" id="160502"/>
    <lineage>
        <taxon>Eukaryota</taxon>
        <taxon>Fungi</taxon>
        <taxon>Fungi incertae sedis</taxon>
        <taxon>Mucoromycota</taxon>
        <taxon>Glomeromycotina</taxon>
        <taxon>Glomeromycetes</taxon>
        <taxon>Diversisporales</taxon>
        <taxon>Gigasporaceae</taxon>
        <taxon>Racocetra</taxon>
    </lineage>
</organism>
<gene>
    <name evidence="1" type="ORF">RPERSI_LOCUS19814</name>
</gene>
<evidence type="ECO:0000313" key="2">
    <source>
        <dbReference type="Proteomes" id="UP000789920"/>
    </source>
</evidence>
<name>A0ACA9RIX9_9GLOM</name>
<dbReference type="Proteomes" id="UP000789920">
    <property type="component" value="Unassembled WGS sequence"/>
</dbReference>
<reference evidence="1" key="1">
    <citation type="submission" date="2021-06" db="EMBL/GenBank/DDBJ databases">
        <authorList>
            <person name="Kallberg Y."/>
            <person name="Tangrot J."/>
            <person name="Rosling A."/>
        </authorList>
    </citation>
    <scope>NUCLEOTIDE SEQUENCE</scope>
    <source>
        <strain evidence="1">MA461A</strain>
    </source>
</reference>
<protein>
    <submittedName>
        <fullName evidence="1">35919_t:CDS:1</fullName>
    </submittedName>
</protein>
<proteinExistence type="predicted"/>
<accession>A0ACA9RIX9</accession>
<dbReference type="EMBL" id="CAJVQC010054857">
    <property type="protein sequence ID" value="CAG8794697.1"/>
    <property type="molecule type" value="Genomic_DNA"/>
</dbReference>
<evidence type="ECO:0000313" key="1">
    <source>
        <dbReference type="EMBL" id="CAG8794697.1"/>
    </source>
</evidence>
<feature type="non-terminal residue" evidence="1">
    <location>
        <position position="112"/>
    </location>
</feature>
<keyword evidence="2" id="KW-1185">Reference proteome</keyword>
<comment type="caution">
    <text evidence="1">The sequence shown here is derived from an EMBL/GenBank/DDBJ whole genome shotgun (WGS) entry which is preliminary data.</text>
</comment>